<keyword evidence="1" id="KW-0732">Signal</keyword>
<gene>
    <name evidence="2" type="ORF">BOW51_02700</name>
</gene>
<dbReference type="EMBL" id="MPRJ01000011">
    <property type="protein sequence ID" value="OOZ37381.1"/>
    <property type="molecule type" value="Genomic_DNA"/>
</dbReference>
<sequence>MFAACFILHLFLIPVSLSAQTSNIRIFVVKSGSASIYQQLTDAFRNEIKKACLKKPVAACRDMDIEISSIDEQDLDSRLHTLDSNDLVIPVGKKSADWLHDKRIAHKYRYKALYTLLPKASYGRLAVSDSRSSAIFIDQPFERLLHFSKLISAGKPHVGVLLGPSTKQYRNRLESVASEMNIPIHFETADSSDQIGNKLRKLFSSTNLLLTLPDPEIYNRKNVVGILLSSYHNQVPVLGFSSAYVKAGALAAVYSTPEDIGKQISDTVKKYLGSNGKRLDSPGYTEYFSISTNESVGKSLGISLPDEDKLKSLLLQEESK</sequence>
<dbReference type="AlphaFoldDB" id="A0A1T2KX64"/>
<accession>A0A1T2KX64</accession>
<evidence type="ECO:0000256" key="1">
    <source>
        <dbReference type="SAM" id="SignalP"/>
    </source>
</evidence>
<comment type="caution">
    <text evidence="2">The sequence shown here is derived from an EMBL/GenBank/DDBJ whole genome shotgun (WGS) entry which is preliminary data.</text>
</comment>
<evidence type="ECO:0008006" key="4">
    <source>
        <dbReference type="Google" id="ProtNLM"/>
    </source>
</evidence>
<dbReference type="OrthoDB" id="9178917at2"/>
<dbReference type="PANTHER" id="PTHR35271:SF1">
    <property type="entry name" value="ABC TRANSPORTER, SUBSTRATE-BINDING LIPOPROTEIN"/>
    <property type="match status" value="1"/>
</dbReference>
<feature type="chain" id="PRO_5012730042" description="ABC transporter substrate-binding protein" evidence="1">
    <location>
        <begin position="20"/>
        <end position="320"/>
    </location>
</feature>
<name>A0A1T2KX64_9GAMM</name>
<proteinExistence type="predicted"/>
<dbReference type="PANTHER" id="PTHR35271">
    <property type="entry name" value="ABC TRANSPORTER, SUBSTRATE-BINDING LIPOPROTEIN-RELATED"/>
    <property type="match status" value="1"/>
</dbReference>
<dbReference type="Gene3D" id="3.40.50.2300">
    <property type="match status" value="1"/>
</dbReference>
<dbReference type="Proteomes" id="UP000190896">
    <property type="component" value="Unassembled WGS sequence"/>
</dbReference>
<evidence type="ECO:0000313" key="3">
    <source>
        <dbReference type="Proteomes" id="UP000190896"/>
    </source>
</evidence>
<feature type="signal peptide" evidence="1">
    <location>
        <begin position="1"/>
        <end position="19"/>
    </location>
</feature>
<dbReference type="InterPro" id="IPR007487">
    <property type="entry name" value="ABC_transpt-TYRBP-like"/>
</dbReference>
<protein>
    <recommendedName>
        <fullName evidence="4">ABC transporter substrate-binding protein</fullName>
    </recommendedName>
</protein>
<evidence type="ECO:0000313" key="2">
    <source>
        <dbReference type="EMBL" id="OOZ37381.1"/>
    </source>
</evidence>
<keyword evidence="3" id="KW-1185">Reference proteome</keyword>
<reference evidence="2 3" key="1">
    <citation type="submission" date="2016-11" db="EMBL/GenBank/DDBJ databases">
        <title>Mixed transmission modes and dynamic genome evolution in an obligate animal-bacterial symbiosis.</title>
        <authorList>
            <person name="Russell S.L."/>
            <person name="Corbett-Detig R.B."/>
            <person name="Cavanaugh C.M."/>
        </authorList>
    </citation>
    <scope>NUCLEOTIDE SEQUENCE [LARGE SCALE GENOMIC DNA]</scope>
    <source>
        <strain evidence="2">Se-Cadez</strain>
    </source>
</reference>
<organism evidence="2 3">
    <name type="scientific">Solemya velesiana gill symbiont</name>
    <dbReference type="NCBI Taxonomy" id="1918948"/>
    <lineage>
        <taxon>Bacteria</taxon>
        <taxon>Pseudomonadati</taxon>
        <taxon>Pseudomonadota</taxon>
        <taxon>Gammaproteobacteria</taxon>
        <taxon>sulfur-oxidizing symbionts</taxon>
    </lineage>
</organism>